<organism evidence="1 2">
    <name type="scientific">Aneurinibacillus thermoaerophilus</name>
    <dbReference type="NCBI Taxonomy" id="143495"/>
    <lineage>
        <taxon>Bacteria</taxon>
        <taxon>Bacillati</taxon>
        <taxon>Bacillota</taxon>
        <taxon>Bacilli</taxon>
        <taxon>Bacillales</taxon>
        <taxon>Paenibacillaceae</taxon>
        <taxon>Aneurinibacillus group</taxon>
        <taxon>Aneurinibacillus</taxon>
    </lineage>
</organism>
<name>A0A1G7WRK5_ANETH</name>
<reference evidence="1 2" key="1">
    <citation type="submission" date="2016-10" db="EMBL/GenBank/DDBJ databases">
        <authorList>
            <person name="de Groot N.N."/>
        </authorList>
    </citation>
    <scope>NUCLEOTIDE SEQUENCE [LARGE SCALE GENOMIC DNA]</scope>
    <source>
        <strain evidence="1 2">L 420-91</strain>
    </source>
</reference>
<evidence type="ECO:0000313" key="1">
    <source>
        <dbReference type="EMBL" id="SDG74553.1"/>
    </source>
</evidence>
<protein>
    <submittedName>
        <fullName evidence="1">Uncharacterized protein</fullName>
    </submittedName>
</protein>
<dbReference type="Proteomes" id="UP000198956">
    <property type="component" value="Unassembled WGS sequence"/>
</dbReference>
<evidence type="ECO:0000313" key="2">
    <source>
        <dbReference type="Proteomes" id="UP000198956"/>
    </source>
</evidence>
<proteinExistence type="predicted"/>
<sequence length="86" mass="10139">MFPVPIMFLEYISFWMFCMYNQKKLFCTYRTLIHKDGKSFGVWVTIRAVPNGKEHHVRQYGVHLINKPCGEERPVGDAIERQCLMG</sequence>
<dbReference type="EMBL" id="FNDE01000002">
    <property type="protein sequence ID" value="SDG74553.1"/>
    <property type="molecule type" value="Genomic_DNA"/>
</dbReference>
<dbReference type="AlphaFoldDB" id="A0A1G7WRK5"/>
<gene>
    <name evidence="1" type="ORF">SAMN04489735_100286</name>
</gene>
<accession>A0A1G7WRK5</accession>